<sequence>MIDVFICEDDLQQKKRITQYIENYIMMENLDMKVAISTDDPDEIINYLEENRVNGLYFLDVDLQHEKTGIVLGAEIRKHDSRGSIVFVTSHSELTYLTFLYKVEAMDYIIKDDFTDLQQRVIACIETANERHLATSTESSQRFQIKSGDKVISEEYKEILFFETSSKLHKIIMHTDSRQVEFYGKLKEVESLDDRFYRCHNSFVVNKDNIQSIDKKSREITMVNGESCFASSRYMKGLNKELG</sequence>
<dbReference type="Pfam" id="PF04397">
    <property type="entry name" value="LytTR"/>
    <property type="match status" value="1"/>
</dbReference>
<dbReference type="GO" id="GO:0000156">
    <property type="term" value="F:phosphorelay response regulator activity"/>
    <property type="evidence" value="ECO:0007669"/>
    <property type="project" value="InterPro"/>
</dbReference>
<evidence type="ECO:0000256" key="3">
    <source>
        <dbReference type="ARBA" id="ARBA00023159"/>
    </source>
</evidence>
<dbReference type="PROSITE" id="PS50930">
    <property type="entry name" value="HTH_LYTTR"/>
    <property type="match status" value="1"/>
</dbReference>
<accession>A0A410MBZ9</accession>
<reference evidence="8 9" key="1">
    <citation type="submission" date="2018-01" db="EMBL/GenBank/DDBJ databases">
        <title>The whole genome sequencing and assembly of Halobacillus litoralis ERB031 strain.</title>
        <authorList>
            <person name="Lee S.-J."/>
            <person name="Park M.-K."/>
            <person name="Kim J.-Y."/>
            <person name="Lee Y.-J."/>
            <person name="Yi H."/>
            <person name="Bahn Y.-S."/>
            <person name="Kim J.F."/>
            <person name="Lee D.-W."/>
        </authorList>
    </citation>
    <scope>NUCLEOTIDE SEQUENCE [LARGE SCALE GENOMIC DNA]</scope>
    <source>
        <strain evidence="8 9">ERB 031</strain>
    </source>
</reference>
<evidence type="ECO:0000256" key="5">
    <source>
        <dbReference type="PROSITE-ProRule" id="PRU00169"/>
    </source>
</evidence>
<keyword evidence="2" id="KW-0902">Two-component regulatory system</keyword>
<dbReference type="Gene3D" id="2.40.50.1020">
    <property type="entry name" value="LytTr DNA-binding domain"/>
    <property type="match status" value="1"/>
</dbReference>
<dbReference type="SMART" id="SM00850">
    <property type="entry name" value="LytTR"/>
    <property type="match status" value="1"/>
</dbReference>
<proteinExistence type="predicted"/>
<comment type="function">
    <text evidence="4">Required for high-level post-exponential phase expression of a series of secreted proteins.</text>
</comment>
<evidence type="ECO:0000256" key="1">
    <source>
        <dbReference type="ARBA" id="ARBA00022490"/>
    </source>
</evidence>
<feature type="modified residue" description="4-aspartylphosphate" evidence="5">
    <location>
        <position position="60"/>
    </location>
</feature>
<dbReference type="Pfam" id="PF00072">
    <property type="entry name" value="Response_reg"/>
    <property type="match status" value="1"/>
</dbReference>
<dbReference type="AlphaFoldDB" id="A0A410MBZ9"/>
<dbReference type="InterPro" id="IPR046947">
    <property type="entry name" value="LytR-like"/>
</dbReference>
<evidence type="ECO:0000259" key="6">
    <source>
        <dbReference type="PROSITE" id="PS50110"/>
    </source>
</evidence>
<dbReference type="Proteomes" id="UP000287756">
    <property type="component" value="Chromosome"/>
</dbReference>
<name>A0A410MBZ9_9BACI</name>
<keyword evidence="3" id="KW-0010">Activator</keyword>
<evidence type="ECO:0000259" key="7">
    <source>
        <dbReference type="PROSITE" id="PS50930"/>
    </source>
</evidence>
<feature type="domain" description="Response regulatory" evidence="6">
    <location>
        <begin position="3"/>
        <end position="126"/>
    </location>
</feature>
<dbReference type="PANTHER" id="PTHR37299">
    <property type="entry name" value="TRANSCRIPTIONAL REGULATOR-RELATED"/>
    <property type="match status" value="1"/>
</dbReference>
<dbReference type="SUPFAM" id="SSF52172">
    <property type="entry name" value="CheY-like"/>
    <property type="match status" value="1"/>
</dbReference>
<evidence type="ECO:0000256" key="2">
    <source>
        <dbReference type="ARBA" id="ARBA00023012"/>
    </source>
</evidence>
<evidence type="ECO:0000313" key="9">
    <source>
        <dbReference type="Proteomes" id="UP000287756"/>
    </source>
</evidence>
<evidence type="ECO:0000256" key="4">
    <source>
        <dbReference type="ARBA" id="ARBA00037164"/>
    </source>
</evidence>
<dbReference type="Gene3D" id="3.40.50.2300">
    <property type="match status" value="1"/>
</dbReference>
<dbReference type="OrthoDB" id="9809318at2"/>
<dbReference type="InterPro" id="IPR001789">
    <property type="entry name" value="Sig_transdc_resp-reg_receiver"/>
</dbReference>
<organism evidence="8 9">
    <name type="scientific">Halobacillus litoralis</name>
    <dbReference type="NCBI Taxonomy" id="45668"/>
    <lineage>
        <taxon>Bacteria</taxon>
        <taxon>Bacillati</taxon>
        <taxon>Bacillota</taxon>
        <taxon>Bacilli</taxon>
        <taxon>Bacillales</taxon>
        <taxon>Bacillaceae</taxon>
        <taxon>Halobacillus</taxon>
    </lineage>
</organism>
<dbReference type="SMART" id="SM00448">
    <property type="entry name" value="REC"/>
    <property type="match status" value="1"/>
</dbReference>
<dbReference type="GO" id="GO:0003677">
    <property type="term" value="F:DNA binding"/>
    <property type="evidence" value="ECO:0007669"/>
    <property type="project" value="UniProtKB-KW"/>
</dbReference>
<dbReference type="InterPro" id="IPR011006">
    <property type="entry name" value="CheY-like_superfamily"/>
</dbReference>
<evidence type="ECO:0000313" key="8">
    <source>
        <dbReference type="EMBL" id="QAS52227.1"/>
    </source>
</evidence>
<gene>
    <name evidence="8" type="ORF">HLI_08285</name>
</gene>
<protein>
    <submittedName>
        <fullName evidence="8">DNA-binding response regulator</fullName>
    </submittedName>
</protein>
<keyword evidence="5" id="KW-0597">Phosphoprotein</keyword>
<keyword evidence="1" id="KW-0963">Cytoplasm</keyword>
<dbReference type="KEGG" id="hli:HLI_08285"/>
<dbReference type="InterPro" id="IPR007492">
    <property type="entry name" value="LytTR_DNA-bd_dom"/>
</dbReference>
<dbReference type="PROSITE" id="PS50110">
    <property type="entry name" value="RESPONSE_REGULATORY"/>
    <property type="match status" value="1"/>
</dbReference>
<keyword evidence="8" id="KW-0238">DNA-binding</keyword>
<feature type="domain" description="HTH LytTR-type" evidence="7">
    <location>
        <begin position="143"/>
        <end position="243"/>
    </location>
</feature>
<dbReference type="PANTHER" id="PTHR37299:SF3">
    <property type="entry name" value="STAGE 0 SPORULATION PROTEIN A HOMOLOG"/>
    <property type="match status" value="1"/>
</dbReference>
<dbReference type="EMBL" id="CP026118">
    <property type="protein sequence ID" value="QAS52227.1"/>
    <property type="molecule type" value="Genomic_DNA"/>
</dbReference>
<dbReference type="CDD" id="cd17533">
    <property type="entry name" value="REC_LytTR_AgrA-like"/>
    <property type="match status" value="1"/>
</dbReference>